<dbReference type="EMBL" id="JBBPBM010000990">
    <property type="protein sequence ID" value="KAK8488606.1"/>
    <property type="molecule type" value="Genomic_DNA"/>
</dbReference>
<evidence type="ECO:0000313" key="2">
    <source>
        <dbReference type="Proteomes" id="UP001472677"/>
    </source>
</evidence>
<organism evidence="1 2">
    <name type="scientific">Hibiscus sabdariffa</name>
    <name type="common">roselle</name>
    <dbReference type="NCBI Taxonomy" id="183260"/>
    <lineage>
        <taxon>Eukaryota</taxon>
        <taxon>Viridiplantae</taxon>
        <taxon>Streptophyta</taxon>
        <taxon>Embryophyta</taxon>
        <taxon>Tracheophyta</taxon>
        <taxon>Spermatophyta</taxon>
        <taxon>Magnoliopsida</taxon>
        <taxon>eudicotyledons</taxon>
        <taxon>Gunneridae</taxon>
        <taxon>Pentapetalae</taxon>
        <taxon>rosids</taxon>
        <taxon>malvids</taxon>
        <taxon>Malvales</taxon>
        <taxon>Malvaceae</taxon>
        <taxon>Malvoideae</taxon>
        <taxon>Hibiscus</taxon>
    </lineage>
</organism>
<accession>A0ABR2A741</accession>
<comment type="caution">
    <text evidence="1">The sequence shown here is derived from an EMBL/GenBank/DDBJ whole genome shotgun (WGS) entry which is preliminary data.</text>
</comment>
<name>A0ABR2A741_9ROSI</name>
<dbReference type="Proteomes" id="UP001472677">
    <property type="component" value="Unassembled WGS sequence"/>
</dbReference>
<evidence type="ECO:0008006" key="3">
    <source>
        <dbReference type="Google" id="ProtNLM"/>
    </source>
</evidence>
<proteinExistence type="predicted"/>
<evidence type="ECO:0000313" key="1">
    <source>
        <dbReference type="EMBL" id="KAK8488606.1"/>
    </source>
</evidence>
<sequence>MSMTKFLMLLRSVWCRVQHRIHLHRLLLLQQMSPLIFGATGLVVEADILVAALYLEVASNDLQFAAGVNGTDGVENAHDNPHFVEFNEWLAGHDDSVESARSVPIITVLAKCSF</sequence>
<reference evidence="1 2" key="1">
    <citation type="journal article" date="2024" name="G3 (Bethesda)">
        <title>Genome assembly of Hibiscus sabdariffa L. provides insights into metabolisms of medicinal natural products.</title>
        <authorList>
            <person name="Kim T."/>
        </authorList>
    </citation>
    <scope>NUCLEOTIDE SEQUENCE [LARGE SCALE GENOMIC DNA]</scope>
    <source>
        <strain evidence="1">TK-2024</strain>
        <tissue evidence="1">Old leaves</tissue>
    </source>
</reference>
<keyword evidence="2" id="KW-1185">Reference proteome</keyword>
<protein>
    <recommendedName>
        <fullName evidence="3">Secreted protein</fullName>
    </recommendedName>
</protein>
<gene>
    <name evidence="1" type="ORF">V6N12_017950</name>
</gene>